<gene>
    <name evidence="1" type="ORF">DYI37_02930</name>
</gene>
<dbReference type="AlphaFoldDB" id="A0A371XB46"/>
<proteinExistence type="predicted"/>
<dbReference type="RefSeq" id="WP_116681665.1">
    <property type="nucleotide sequence ID" value="NZ_QURL01000001.1"/>
</dbReference>
<protein>
    <submittedName>
        <fullName evidence="1">Uncharacterized protein</fullName>
    </submittedName>
</protein>
<accession>A0A371XB46</accession>
<dbReference type="Proteomes" id="UP000264310">
    <property type="component" value="Unassembled WGS sequence"/>
</dbReference>
<organism evidence="1 2">
    <name type="scientific">Fulvimarina endophytica</name>
    <dbReference type="NCBI Taxonomy" id="2293836"/>
    <lineage>
        <taxon>Bacteria</taxon>
        <taxon>Pseudomonadati</taxon>
        <taxon>Pseudomonadota</taxon>
        <taxon>Alphaproteobacteria</taxon>
        <taxon>Hyphomicrobiales</taxon>
        <taxon>Aurantimonadaceae</taxon>
        <taxon>Fulvimarina</taxon>
    </lineage>
</organism>
<dbReference type="OrthoDB" id="7917207at2"/>
<name>A0A371XB46_9HYPH</name>
<sequence>MMDGQKEDGCAGLRYVRDMLPQLKAITGLPQGTMLPYLLDMARLEAENEIARRKGSLDGRPTS</sequence>
<evidence type="ECO:0000313" key="1">
    <source>
        <dbReference type="EMBL" id="RFC66412.1"/>
    </source>
</evidence>
<comment type="caution">
    <text evidence="1">The sequence shown here is derived from an EMBL/GenBank/DDBJ whole genome shotgun (WGS) entry which is preliminary data.</text>
</comment>
<reference evidence="1 2" key="1">
    <citation type="submission" date="2018-08" db="EMBL/GenBank/DDBJ databases">
        <title>Fulvimarina sp. 85, whole genome shotgun sequence.</title>
        <authorList>
            <person name="Tuo L."/>
        </authorList>
    </citation>
    <scope>NUCLEOTIDE SEQUENCE [LARGE SCALE GENOMIC DNA]</scope>
    <source>
        <strain evidence="1 2">85</strain>
    </source>
</reference>
<dbReference type="EMBL" id="QURL01000001">
    <property type="protein sequence ID" value="RFC66412.1"/>
    <property type="molecule type" value="Genomic_DNA"/>
</dbReference>
<evidence type="ECO:0000313" key="2">
    <source>
        <dbReference type="Proteomes" id="UP000264310"/>
    </source>
</evidence>
<keyword evidence="2" id="KW-1185">Reference proteome</keyword>